<evidence type="ECO:0000256" key="1">
    <source>
        <dbReference type="SAM" id="Coils"/>
    </source>
</evidence>
<dbReference type="AlphaFoldDB" id="A0A6C2C4D8"/>
<gene>
    <name evidence="3" type="ORF">ESZ50_07950</name>
</gene>
<feature type="transmembrane region" description="Helical" evidence="2">
    <location>
        <begin position="12"/>
        <end position="33"/>
    </location>
</feature>
<evidence type="ECO:0000313" key="3">
    <source>
        <dbReference type="EMBL" id="TYC48801.1"/>
    </source>
</evidence>
<dbReference type="Proteomes" id="UP000371977">
    <property type="component" value="Unassembled WGS sequence"/>
</dbReference>
<dbReference type="RefSeq" id="WP_148623039.1">
    <property type="nucleotide sequence ID" value="NZ_SDGZ01000016.1"/>
</dbReference>
<feature type="transmembrane region" description="Helical" evidence="2">
    <location>
        <begin position="97"/>
        <end position="120"/>
    </location>
</feature>
<feature type="coiled-coil region" evidence="1">
    <location>
        <begin position="139"/>
        <end position="166"/>
    </location>
</feature>
<dbReference type="SUPFAM" id="SSF103473">
    <property type="entry name" value="MFS general substrate transporter"/>
    <property type="match status" value="1"/>
</dbReference>
<keyword evidence="4" id="KW-1185">Reference proteome</keyword>
<sequence>MKKRNLRITQMISVVLAVIFTTLIFVLEFVPNLSITKTILLFGSIFSIVTTALSEWLLLIKPNSSKSKITIWSMVIGIFVIMCVYISKLLYSPLYDWITLFSAKGGFWAISTALLFIILLGNQYEDEQESNQLLSDREHNLIEQENALLQQQLDNLNKDSESKKTLLKYVQDQLDKNDNEN</sequence>
<name>A0A6C2C4D8_9LACO</name>
<proteinExistence type="predicted"/>
<comment type="caution">
    <text evidence="3">The sequence shown here is derived from an EMBL/GenBank/DDBJ whole genome shotgun (WGS) entry which is preliminary data.</text>
</comment>
<accession>A0A6C2C4D8</accession>
<dbReference type="EMBL" id="SDGZ01000016">
    <property type="protein sequence ID" value="TYC48801.1"/>
    <property type="molecule type" value="Genomic_DNA"/>
</dbReference>
<keyword evidence="2" id="KW-0812">Transmembrane</keyword>
<feature type="transmembrane region" description="Helical" evidence="2">
    <location>
        <begin position="71"/>
        <end position="91"/>
    </location>
</feature>
<organism evidence="3 4">
    <name type="scientific">Weissella muntiaci</name>
    <dbReference type="NCBI Taxonomy" id="2508881"/>
    <lineage>
        <taxon>Bacteria</taxon>
        <taxon>Bacillati</taxon>
        <taxon>Bacillota</taxon>
        <taxon>Bacilli</taxon>
        <taxon>Lactobacillales</taxon>
        <taxon>Lactobacillaceae</taxon>
        <taxon>Weissella</taxon>
    </lineage>
</organism>
<evidence type="ECO:0000256" key="2">
    <source>
        <dbReference type="SAM" id="Phobius"/>
    </source>
</evidence>
<reference evidence="3 4" key="1">
    <citation type="submission" date="2019-01" db="EMBL/GenBank/DDBJ databases">
        <title>Weissella sp. nov., a novel lactic acid bacterium isolated from animal feces.</title>
        <authorList>
            <person name="Wang L.-T."/>
        </authorList>
    </citation>
    <scope>NUCLEOTIDE SEQUENCE [LARGE SCALE GENOMIC DNA]</scope>
    <source>
        <strain evidence="3 4">8H-2</strain>
    </source>
</reference>
<evidence type="ECO:0000313" key="4">
    <source>
        <dbReference type="Proteomes" id="UP000371977"/>
    </source>
</evidence>
<dbReference type="InterPro" id="IPR036259">
    <property type="entry name" value="MFS_trans_sf"/>
</dbReference>
<keyword evidence="1" id="KW-0175">Coiled coil</keyword>
<keyword evidence="2" id="KW-1133">Transmembrane helix</keyword>
<feature type="transmembrane region" description="Helical" evidence="2">
    <location>
        <begin position="39"/>
        <end position="59"/>
    </location>
</feature>
<protein>
    <submittedName>
        <fullName evidence="3">Uncharacterized protein</fullName>
    </submittedName>
</protein>
<keyword evidence="2" id="KW-0472">Membrane</keyword>